<evidence type="ECO:0000313" key="2">
    <source>
        <dbReference type="EMBL" id="KKM92843.1"/>
    </source>
</evidence>
<protein>
    <submittedName>
        <fullName evidence="2">Uncharacterized protein</fullName>
    </submittedName>
</protein>
<gene>
    <name evidence="2" type="ORF">LCGC14_1214420</name>
</gene>
<comment type="caution">
    <text evidence="2">The sequence shown here is derived from an EMBL/GenBank/DDBJ whole genome shotgun (WGS) entry which is preliminary data.</text>
</comment>
<dbReference type="AlphaFoldDB" id="A0A0F9LHA8"/>
<reference evidence="2" key="1">
    <citation type="journal article" date="2015" name="Nature">
        <title>Complex archaea that bridge the gap between prokaryotes and eukaryotes.</title>
        <authorList>
            <person name="Spang A."/>
            <person name="Saw J.H."/>
            <person name="Jorgensen S.L."/>
            <person name="Zaremba-Niedzwiedzka K."/>
            <person name="Martijn J."/>
            <person name="Lind A.E."/>
            <person name="van Eijk R."/>
            <person name="Schleper C."/>
            <person name="Guy L."/>
            <person name="Ettema T.J."/>
        </authorList>
    </citation>
    <scope>NUCLEOTIDE SEQUENCE</scope>
</reference>
<name>A0A0F9LHA8_9ZZZZ</name>
<feature type="region of interest" description="Disordered" evidence="1">
    <location>
        <begin position="1"/>
        <end position="31"/>
    </location>
</feature>
<evidence type="ECO:0000256" key="1">
    <source>
        <dbReference type="SAM" id="MobiDB-lite"/>
    </source>
</evidence>
<dbReference type="EMBL" id="LAZR01006343">
    <property type="protein sequence ID" value="KKM92843.1"/>
    <property type="molecule type" value="Genomic_DNA"/>
</dbReference>
<organism evidence="2">
    <name type="scientific">marine sediment metagenome</name>
    <dbReference type="NCBI Taxonomy" id="412755"/>
    <lineage>
        <taxon>unclassified sequences</taxon>
        <taxon>metagenomes</taxon>
        <taxon>ecological metagenomes</taxon>
    </lineage>
</organism>
<feature type="compositionally biased region" description="Basic residues" evidence="1">
    <location>
        <begin position="1"/>
        <end position="10"/>
    </location>
</feature>
<sequence length="61" mass="7226">MGRKKISGSHRKVDQASHHKRRKKERANREIKERIQREFEFAERIQKEPGLTDLLKGGDSK</sequence>
<proteinExistence type="predicted"/>
<accession>A0A0F9LHA8</accession>